<evidence type="ECO:0000256" key="5">
    <source>
        <dbReference type="ARBA" id="ARBA00022490"/>
    </source>
</evidence>
<dbReference type="PANTHER" id="PTHR34382:SF9">
    <property type="entry name" value="PHOSPHOTRANSFERASE SYSTEM SUGAR-SPECIFIC EII COMPONENT"/>
    <property type="match status" value="1"/>
</dbReference>
<evidence type="ECO:0000256" key="18">
    <source>
        <dbReference type="SAM" id="Coils"/>
    </source>
</evidence>
<keyword evidence="7" id="KW-0762">Sugar transport</keyword>
<dbReference type="PANTHER" id="PTHR34382">
    <property type="entry name" value="PTS SYSTEM N,N'-DIACETYLCHITOBIOSE-SPECIFIC EIIA COMPONENT"/>
    <property type="match status" value="1"/>
</dbReference>
<accession>A0A150AUS2</accession>
<dbReference type="PIRSF" id="PIRSF000699">
    <property type="entry name" value="PTS_IILac_III"/>
    <property type="match status" value="1"/>
</dbReference>
<evidence type="ECO:0000256" key="1">
    <source>
        <dbReference type="ARBA" id="ARBA00004496"/>
    </source>
</evidence>
<evidence type="ECO:0000256" key="4">
    <source>
        <dbReference type="ARBA" id="ARBA00022448"/>
    </source>
</evidence>
<keyword evidence="18" id="KW-0175">Coiled coil</keyword>
<protein>
    <recommendedName>
        <fullName evidence="3">PTS system lactose-specific EIIA component</fullName>
    </recommendedName>
    <alternativeName>
        <fullName evidence="12">EIIA-Lac</fullName>
    </alternativeName>
    <alternativeName>
        <fullName evidence="14">EIII-Lac</fullName>
    </alternativeName>
    <alternativeName>
        <fullName evidence="13">Lactose-specific phosphotransferase enzyme IIA component</fullName>
    </alternativeName>
</protein>
<keyword evidence="11 16" id="KW-0460">Magnesium</keyword>
<dbReference type="PROSITE" id="PS51095">
    <property type="entry name" value="PTS_EIIA_TYPE_3"/>
    <property type="match status" value="1"/>
</dbReference>
<evidence type="ECO:0000256" key="8">
    <source>
        <dbReference type="ARBA" id="ARBA00022679"/>
    </source>
</evidence>
<comment type="subunit">
    <text evidence="2">Homotrimer.</text>
</comment>
<comment type="caution">
    <text evidence="19">The sequence shown here is derived from an EMBL/GenBank/DDBJ whole genome shotgun (WGS) entry which is preliminary data.</text>
</comment>
<keyword evidence="6" id="KW-0597">Phosphoprotein</keyword>
<evidence type="ECO:0000256" key="11">
    <source>
        <dbReference type="ARBA" id="ARBA00022842"/>
    </source>
</evidence>
<dbReference type="GO" id="GO:0016740">
    <property type="term" value="F:transferase activity"/>
    <property type="evidence" value="ECO:0007669"/>
    <property type="project" value="UniProtKB-KW"/>
</dbReference>
<feature type="modified residue" description="Phosphohistidine; by HPr" evidence="17">
    <location>
        <position position="78"/>
    </location>
</feature>
<dbReference type="PATRIC" id="fig|1396.432.peg.4443"/>
<evidence type="ECO:0000256" key="12">
    <source>
        <dbReference type="ARBA" id="ARBA00030293"/>
    </source>
</evidence>
<evidence type="ECO:0000256" key="14">
    <source>
        <dbReference type="ARBA" id="ARBA00032708"/>
    </source>
</evidence>
<dbReference type="EMBL" id="LOMT01000154">
    <property type="protein sequence ID" value="KXX85539.1"/>
    <property type="molecule type" value="Genomic_DNA"/>
</dbReference>
<dbReference type="GO" id="GO:0046872">
    <property type="term" value="F:metal ion binding"/>
    <property type="evidence" value="ECO:0007669"/>
    <property type="project" value="UniProtKB-KW"/>
</dbReference>
<evidence type="ECO:0000256" key="15">
    <source>
        <dbReference type="PIRSR" id="PIRSR000699-1"/>
    </source>
</evidence>
<evidence type="ECO:0000256" key="7">
    <source>
        <dbReference type="ARBA" id="ARBA00022597"/>
    </source>
</evidence>
<evidence type="ECO:0000313" key="21">
    <source>
        <dbReference type="Proteomes" id="UP000075591"/>
    </source>
</evidence>
<name>A0A150AUS2_BACCE</name>
<dbReference type="InterPro" id="IPR003188">
    <property type="entry name" value="PTS_IIA_lac/cel"/>
</dbReference>
<organism evidence="19 21">
    <name type="scientific">Bacillus cereus</name>
    <dbReference type="NCBI Taxonomy" id="1396"/>
    <lineage>
        <taxon>Bacteria</taxon>
        <taxon>Bacillati</taxon>
        <taxon>Bacillota</taxon>
        <taxon>Bacilli</taxon>
        <taxon>Bacillales</taxon>
        <taxon>Bacillaceae</taxon>
        <taxon>Bacillus</taxon>
        <taxon>Bacillus cereus group</taxon>
    </lineage>
</organism>
<comment type="cofactor">
    <cofactor evidence="16">
        <name>Mg(2+)</name>
        <dbReference type="ChEBI" id="CHEBI:18420"/>
    </cofactor>
    <text evidence="16">Binds 1 Mg(2+) ion per trimer.</text>
</comment>
<comment type="subcellular location">
    <subcellularLocation>
        <location evidence="1">Cytoplasm</location>
    </subcellularLocation>
</comment>
<evidence type="ECO:0000256" key="13">
    <source>
        <dbReference type="ARBA" id="ARBA00031467"/>
    </source>
</evidence>
<dbReference type="AlphaFoldDB" id="A0A150AUS2"/>
<evidence type="ECO:0000256" key="3">
    <source>
        <dbReference type="ARBA" id="ARBA00014322"/>
    </source>
</evidence>
<dbReference type="Proteomes" id="UP000186535">
    <property type="component" value="Unassembled WGS sequence"/>
</dbReference>
<keyword evidence="9" id="KW-0598">Phosphotransferase system</keyword>
<reference evidence="19 21" key="1">
    <citation type="submission" date="2015-12" db="EMBL/GenBank/DDBJ databases">
        <title>Bacillus cereus Group isolate.</title>
        <authorList>
            <person name="Kovac J."/>
        </authorList>
    </citation>
    <scope>NUCLEOTIDE SEQUENCE [LARGE SCALE GENOMIC DNA]</scope>
    <source>
        <strain evidence="19 21">FSL W8-0275</strain>
    </source>
</reference>
<dbReference type="GO" id="GO:0009401">
    <property type="term" value="P:phosphoenolpyruvate-dependent sugar phosphotransferase system"/>
    <property type="evidence" value="ECO:0007669"/>
    <property type="project" value="UniProtKB-KW"/>
</dbReference>
<evidence type="ECO:0000256" key="17">
    <source>
        <dbReference type="PROSITE-ProRule" id="PRU00418"/>
    </source>
</evidence>
<evidence type="ECO:0000313" key="22">
    <source>
        <dbReference type="Proteomes" id="UP000186535"/>
    </source>
</evidence>
<evidence type="ECO:0000256" key="16">
    <source>
        <dbReference type="PIRSR" id="PIRSR000699-2"/>
    </source>
</evidence>
<evidence type="ECO:0000256" key="6">
    <source>
        <dbReference type="ARBA" id="ARBA00022553"/>
    </source>
</evidence>
<dbReference type="RefSeq" id="WP_001030967.1">
    <property type="nucleotide sequence ID" value="NZ_CAKJVO010000035.1"/>
</dbReference>
<evidence type="ECO:0000256" key="2">
    <source>
        <dbReference type="ARBA" id="ARBA00011233"/>
    </source>
</evidence>
<dbReference type="GO" id="GO:0005737">
    <property type="term" value="C:cytoplasm"/>
    <property type="evidence" value="ECO:0007669"/>
    <property type="project" value="UniProtKB-SubCell"/>
</dbReference>
<evidence type="ECO:0000313" key="20">
    <source>
        <dbReference type="EMBL" id="OKA32358.1"/>
    </source>
</evidence>
<reference evidence="20 22" key="2">
    <citation type="submission" date="2016-11" db="EMBL/GenBank/DDBJ databases">
        <title>Identification of Bacillus cereus isolated from egg-white.</title>
        <authorList>
            <person name="Soni A."/>
            <person name="Oey I."/>
            <person name="Silcock P."/>
            <person name="Bremer P."/>
        </authorList>
    </citation>
    <scope>NUCLEOTIDE SEQUENCE [LARGE SCALE GENOMIC DNA]</scope>
    <source>
        <strain evidence="20 22">NZAS03</strain>
    </source>
</reference>
<dbReference type="Proteomes" id="UP000075591">
    <property type="component" value="Unassembled WGS sequence"/>
</dbReference>
<dbReference type="Pfam" id="PF02255">
    <property type="entry name" value="PTS_IIA"/>
    <property type="match status" value="1"/>
</dbReference>
<evidence type="ECO:0000313" key="19">
    <source>
        <dbReference type="EMBL" id="KXX85539.1"/>
    </source>
</evidence>
<gene>
    <name evidence="19" type="ORF">AT274_26570</name>
    <name evidence="20" type="ORF">BJR07_28140</name>
</gene>
<evidence type="ECO:0000256" key="10">
    <source>
        <dbReference type="ARBA" id="ARBA00022723"/>
    </source>
</evidence>
<dbReference type="Gene3D" id="1.20.58.80">
    <property type="entry name" value="Phosphotransferase system, lactose/cellobiose-type IIA subunit"/>
    <property type="match status" value="1"/>
</dbReference>
<feature type="active site" description="Tele-phosphohistidine intermediate" evidence="15">
    <location>
        <position position="78"/>
    </location>
</feature>
<dbReference type="SUPFAM" id="SSF46973">
    <property type="entry name" value="Enzyme IIa from lactose specific PTS, IIa-lac"/>
    <property type="match status" value="1"/>
</dbReference>
<dbReference type="CDD" id="cd00215">
    <property type="entry name" value="PTS_IIA_lac"/>
    <property type="match status" value="1"/>
</dbReference>
<keyword evidence="8" id="KW-0808">Transferase</keyword>
<keyword evidence="5" id="KW-0963">Cytoplasm</keyword>
<proteinExistence type="predicted"/>
<keyword evidence="10 16" id="KW-0479">Metal-binding</keyword>
<feature type="binding site" evidence="16">
    <location>
        <position position="81"/>
    </location>
    <ligand>
        <name>Mg(2+)</name>
        <dbReference type="ChEBI" id="CHEBI:18420"/>
        <note>ligand shared between all trimeric partners</note>
    </ligand>
</feature>
<evidence type="ECO:0000256" key="9">
    <source>
        <dbReference type="ARBA" id="ARBA00022683"/>
    </source>
</evidence>
<keyword evidence="4" id="KW-0813">Transport</keyword>
<dbReference type="InterPro" id="IPR036542">
    <property type="entry name" value="PTS_IIA_lac/cel_sf"/>
</dbReference>
<sequence length="103" mass="11110">MNKEEVSMVGFEIVAFAGEARSKLLQAVNEAKKSNLDAAEGLVKEAKESLAEAHNSQTQILAAEAGGESVELGFIMVHAQDHLMTTLLLSDIVEHLIEIYTKG</sequence>
<dbReference type="EMBL" id="MPON01000022">
    <property type="protein sequence ID" value="OKA32358.1"/>
    <property type="molecule type" value="Genomic_DNA"/>
</dbReference>
<feature type="coiled-coil region" evidence="18">
    <location>
        <begin position="29"/>
        <end position="56"/>
    </location>
</feature>